<evidence type="ECO:0000256" key="8">
    <source>
        <dbReference type="ARBA" id="ARBA00023288"/>
    </source>
</evidence>
<dbReference type="GO" id="GO:0005886">
    <property type="term" value="C:plasma membrane"/>
    <property type="evidence" value="ECO:0007669"/>
    <property type="project" value="UniProtKB-SubCell"/>
</dbReference>
<dbReference type="InterPro" id="IPR044788">
    <property type="entry name" value="X8_dom_prot"/>
</dbReference>
<evidence type="ECO:0000313" key="13">
    <source>
        <dbReference type="Proteomes" id="UP001415857"/>
    </source>
</evidence>
<dbReference type="Proteomes" id="UP001415857">
    <property type="component" value="Unassembled WGS sequence"/>
</dbReference>
<evidence type="ECO:0000256" key="3">
    <source>
        <dbReference type="ARBA" id="ARBA00022622"/>
    </source>
</evidence>
<dbReference type="Gene3D" id="1.20.58.1040">
    <property type="match status" value="1"/>
</dbReference>
<dbReference type="FunFam" id="1.20.58.1040:FF:000001">
    <property type="entry name" value="Glucan endo-1,3-beta-glucosidase 4"/>
    <property type="match status" value="1"/>
</dbReference>
<accession>A0AAP0SE81</accession>
<evidence type="ECO:0000256" key="6">
    <source>
        <dbReference type="ARBA" id="ARBA00023157"/>
    </source>
</evidence>
<dbReference type="Gene3D" id="3.20.20.80">
    <property type="entry name" value="Glycosidases"/>
    <property type="match status" value="1"/>
</dbReference>
<evidence type="ECO:0000313" key="12">
    <source>
        <dbReference type="EMBL" id="KAK9292639.1"/>
    </source>
</evidence>
<feature type="compositionally biased region" description="Polar residues" evidence="9">
    <location>
        <begin position="558"/>
        <end position="575"/>
    </location>
</feature>
<keyword evidence="3" id="KW-0336">GPI-anchor</keyword>
<dbReference type="Pfam" id="PF07983">
    <property type="entry name" value="X8"/>
    <property type="match status" value="1"/>
</dbReference>
<dbReference type="SUPFAM" id="SSF51445">
    <property type="entry name" value="(Trans)glycosidases"/>
    <property type="match status" value="1"/>
</dbReference>
<feature type="region of interest" description="Disordered" evidence="9">
    <location>
        <begin position="356"/>
        <end position="378"/>
    </location>
</feature>
<feature type="region of interest" description="Disordered" evidence="9">
    <location>
        <begin position="519"/>
        <end position="575"/>
    </location>
</feature>
<dbReference type="GO" id="GO:0098552">
    <property type="term" value="C:side of membrane"/>
    <property type="evidence" value="ECO:0007669"/>
    <property type="project" value="UniProtKB-KW"/>
</dbReference>
<keyword evidence="8" id="KW-0449">Lipoprotein</keyword>
<keyword evidence="5" id="KW-0472">Membrane</keyword>
<keyword evidence="2" id="KW-1003">Cell membrane</keyword>
<evidence type="ECO:0000256" key="7">
    <source>
        <dbReference type="ARBA" id="ARBA00023180"/>
    </source>
</evidence>
<gene>
    <name evidence="12" type="ORF">L1049_020616</name>
</gene>
<evidence type="ECO:0000256" key="9">
    <source>
        <dbReference type="SAM" id="MobiDB-lite"/>
    </source>
</evidence>
<evidence type="ECO:0000256" key="5">
    <source>
        <dbReference type="ARBA" id="ARBA00023136"/>
    </source>
</evidence>
<dbReference type="EMBL" id="JBBPBK010000001">
    <property type="protein sequence ID" value="KAK9292639.1"/>
    <property type="molecule type" value="Genomic_DNA"/>
</dbReference>
<name>A0AAP0SE81_LIQFO</name>
<dbReference type="InterPro" id="IPR017853">
    <property type="entry name" value="GH"/>
</dbReference>
<keyword evidence="13" id="KW-1185">Reference proteome</keyword>
<comment type="subcellular location">
    <subcellularLocation>
        <location evidence="1">Cell membrane</location>
        <topology evidence="1">Lipid-anchor</topology>
        <topology evidence="1">GPI-anchor</topology>
    </subcellularLocation>
</comment>
<evidence type="ECO:0000259" key="11">
    <source>
        <dbReference type="SMART" id="SM00768"/>
    </source>
</evidence>
<evidence type="ECO:0000256" key="1">
    <source>
        <dbReference type="ARBA" id="ARBA00004609"/>
    </source>
</evidence>
<dbReference type="PANTHER" id="PTHR31044:SF120">
    <property type="entry name" value="CARBOHYDRATE-BINDING X8 DOMAIN SUPERFAMILY PROTEIN"/>
    <property type="match status" value="1"/>
</dbReference>
<keyword evidence="4 10" id="KW-0732">Signal</keyword>
<dbReference type="PANTHER" id="PTHR31044">
    <property type="entry name" value="BETA-1,3 GLUCANASE"/>
    <property type="match status" value="1"/>
</dbReference>
<dbReference type="InterPro" id="IPR012946">
    <property type="entry name" value="X8"/>
</dbReference>
<feature type="compositionally biased region" description="Low complexity" evidence="9">
    <location>
        <begin position="519"/>
        <end position="551"/>
    </location>
</feature>
<dbReference type="SMART" id="SM00768">
    <property type="entry name" value="X8"/>
    <property type="match status" value="1"/>
</dbReference>
<feature type="domain" description="X8" evidence="11">
    <location>
        <begin position="435"/>
        <end position="519"/>
    </location>
</feature>
<evidence type="ECO:0000256" key="4">
    <source>
        <dbReference type="ARBA" id="ARBA00022729"/>
    </source>
</evidence>
<evidence type="ECO:0000256" key="2">
    <source>
        <dbReference type="ARBA" id="ARBA00022475"/>
    </source>
</evidence>
<keyword evidence="7" id="KW-0325">Glycoprotein</keyword>
<organism evidence="12 13">
    <name type="scientific">Liquidambar formosana</name>
    <name type="common">Formosan gum</name>
    <dbReference type="NCBI Taxonomy" id="63359"/>
    <lineage>
        <taxon>Eukaryota</taxon>
        <taxon>Viridiplantae</taxon>
        <taxon>Streptophyta</taxon>
        <taxon>Embryophyta</taxon>
        <taxon>Tracheophyta</taxon>
        <taxon>Spermatophyta</taxon>
        <taxon>Magnoliopsida</taxon>
        <taxon>eudicotyledons</taxon>
        <taxon>Gunneridae</taxon>
        <taxon>Pentapetalae</taxon>
        <taxon>Saxifragales</taxon>
        <taxon>Altingiaceae</taxon>
        <taxon>Liquidambar</taxon>
    </lineage>
</organism>
<reference evidence="12 13" key="1">
    <citation type="journal article" date="2024" name="Plant J.">
        <title>Genome sequences and population genomics reveal climatic adaptation and genomic divergence between two closely related sweetgum species.</title>
        <authorList>
            <person name="Xu W.Q."/>
            <person name="Ren C.Q."/>
            <person name="Zhang X.Y."/>
            <person name="Comes H.P."/>
            <person name="Liu X.H."/>
            <person name="Li Y.G."/>
            <person name="Kettle C.J."/>
            <person name="Jalonen R."/>
            <person name="Gaisberger H."/>
            <person name="Ma Y.Z."/>
            <person name="Qiu Y.X."/>
        </authorList>
    </citation>
    <scope>NUCLEOTIDE SEQUENCE [LARGE SCALE GENOMIC DNA]</scope>
    <source>
        <strain evidence="12">Hangzhou</strain>
    </source>
</reference>
<feature type="chain" id="PRO_5043001052" description="X8 domain-containing protein" evidence="10">
    <location>
        <begin position="24"/>
        <end position="575"/>
    </location>
</feature>
<dbReference type="AlphaFoldDB" id="A0AAP0SE81"/>
<proteinExistence type="predicted"/>
<sequence length="575" mass="61126">MAKGASNCLFLLLFCVLTVCSSGTLVGFSYDARRKTAASSPLETISFLTLNKVSPTQIRVFVADQRVLKSLSNTGVFVDLYLNQTQVANLIKSKPATVSWLKTHLMTFLPYVNIESIIVSSSSSNDLPGQNGLSQLLFTLKSIHSILHSFRLDRQVKVSAAFSLSVLENLDRKHERDLHRIFNFINKCGSFVIVEDSIDGELSMGDRFVQSMIKRATSATSILHHSNVSMVLTIKSSAVPSAIEVAEFSNKISRSFKNNKSIIGKISGLFAEVSPIKEFEQKELEREEEQMFPSSHRGLLNNFHFKETLHDEINPPTTVFPTTPITNPSTAPPVTIPPYNPTPTIVTVPGSNPVSTPVTVPSTTPIPTPPTNPVNSPVPVTNPVTTPITVPGAQPITNPVTTYPAPSGGIPVTTPVTNPVAPPATTNPPVVSGQSWCVVKTGASETAVQAALDYACGIGGADCSLIQQGGSCYNPNTLQNHASYAFNSYYQKNPVASSCDFGGAAMIVNTNPSTGSCIYPSSSSSSTPASSTPIPTSTTPTTPTSSGTAAPVYGSPPTVLNSSNPAVGHNNSFRV</sequence>
<keyword evidence="6" id="KW-1015">Disulfide bond</keyword>
<comment type="caution">
    <text evidence="12">The sequence shown here is derived from an EMBL/GenBank/DDBJ whole genome shotgun (WGS) entry which is preliminary data.</text>
</comment>
<feature type="signal peptide" evidence="10">
    <location>
        <begin position="1"/>
        <end position="23"/>
    </location>
</feature>
<protein>
    <recommendedName>
        <fullName evidence="11">X8 domain-containing protein</fullName>
    </recommendedName>
</protein>
<evidence type="ECO:0000256" key="10">
    <source>
        <dbReference type="SAM" id="SignalP"/>
    </source>
</evidence>
<dbReference type="GO" id="GO:0009506">
    <property type="term" value="C:plasmodesma"/>
    <property type="evidence" value="ECO:0007669"/>
    <property type="project" value="UniProtKB-ARBA"/>
</dbReference>